<dbReference type="GO" id="GO:0032456">
    <property type="term" value="P:endocytic recycling"/>
    <property type="evidence" value="ECO:0007669"/>
    <property type="project" value="TreeGrafter"/>
</dbReference>
<dbReference type="OrthoDB" id="206724at2759"/>
<dbReference type="PANTHER" id="PTHR13196">
    <property type="entry name" value="DENN DOMAIN-CONTAINING"/>
    <property type="match status" value="1"/>
</dbReference>
<dbReference type="Gene3D" id="3.40.50.11500">
    <property type="match status" value="1"/>
</dbReference>
<evidence type="ECO:0000313" key="4">
    <source>
        <dbReference type="Proteomes" id="UP000267029"/>
    </source>
</evidence>
<dbReference type="Gene3D" id="3.30.450.200">
    <property type="match status" value="1"/>
</dbReference>
<dbReference type="Pfam" id="PF02141">
    <property type="entry name" value="DENN"/>
    <property type="match status" value="1"/>
</dbReference>
<sequence>MVDLAYRDADRIFNFFLIYENDTGNTKYVFPDSTGVEFVNRVIEFGPACCRQLNFCEYYVLLFTDGEGRCEYVHCLQNTEEHFFCFSSYLPWFDCFHRLLEEVKSKELYKPQWIPTLNQFLDKLREIKPPPSRKNAISIPYPIPNAPDQDIRLPIPTPSHPYYLKAFEQYYSSLEPLQWIDIFISMLLEKSILFYSKSRQRLTYSIIAAVSLLYPLSWVSPIYPVLSRKFLQVLESPVPFIAGIHSCMFETAKPYITYGTRVVDLDGQRILVNMPDADLDREDVPAAILEFFGVEFSDSKRFLKSAMNSKSNEFAPWKTSKLPMQNYLAQRAKPFFAILVNLLGYFRQCTSPSGQVDFRQMVACQACPPLEPFLVQLYESQMIHCFLYDRLSTHTADDFEIQAHLLADKCRERLQHNPSNKPNFGDLRWISCKRSMTTNSRFRRKLGQQWSKLTSKAALKANQLKLDKSTAKLWEKVSTDGIPGPPAITYSRSMGPTENPGSGRPAASNE</sequence>
<dbReference type="InterPro" id="IPR037516">
    <property type="entry name" value="Tripartite_DENN"/>
</dbReference>
<dbReference type="GO" id="GO:1901981">
    <property type="term" value="F:phosphatidylinositol phosphate binding"/>
    <property type="evidence" value="ECO:0007669"/>
    <property type="project" value="TreeGrafter"/>
</dbReference>
<dbReference type="GO" id="GO:0006897">
    <property type="term" value="P:endocytosis"/>
    <property type="evidence" value="ECO:0007669"/>
    <property type="project" value="TreeGrafter"/>
</dbReference>
<dbReference type="Proteomes" id="UP000267029">
    <property type="component" value="Unassembled WGS sequence"/>
</dbReference>
<organism evidence="3 4">
    <name type="scientific">Mesocestoides corti</name>
    <name type="common">Flatworm</name>
    <dbReference type="NCBI Taxonomy" id="53468"/>
    <lineage>
        <taxon>Eukaryota</taxon>
        <taxon>Metazoa</taxon>
        <taxon>Spiralia</taxon>
        <taxon>Lophotrochozoa</taxon>
        <taxon>Platyhelminthes</taxon>
        <taxon>Cestoda</taxon>
        <taxon>Eucestoda</taxon>
        <taxon>Cyclophyllidea</taxon>
        <taxon>Mesocestoididae</taxon>
        <taxon>Mesocestoides</taxon>
    </lineage>
</organism>
<dbReference type="SMART" id="SM00799">
    <property type="entry name" value="DENN"/>
    <property type="match status" value="1"/>
</dbReference>
<gene>
    <name evidence="3" type="ORF">MCOS_LOCUS2458</name>
</gene>
<feature type="domain" description="UDENN" evidence="2">
    <location>
        <begin position="1"/>
        <end position="397"/>
    </location>
</feature>
<dbReference type="InterPro" id="IPR043153">
    <property type="entry name" value="DENN_C"/>
</dbReference>
<evidence type="ECO:0000259" key="2">
    <source>
        <dbReference type="PROSITE" id="PS50211"/>
    </source>
</evidence>
<feature type="compositionally biased region" description="Polar residues" evidence="1">
    <location>
        <begin position="490"/>
        <end position="500"/>
    </location>
</feature>
<dbReference type="STRING" id="53468.A0A0R3U6P1"/>
<proteinExistence type="predicted"/>
<dbReference type="PROSITE" id="PS50211">
    <property type="entry name" value="DENN"/>
    <property type="match status" value="1"/>
</dbReference>
<dbReference type="EMBL" id="UXSR01000404">
    <property type="protein sequence ID" value="VDD76455.1"/>
    <property type="molecule type" value="Genomic_DNA"/>
</dbReference>
<dbReference type="GO" id="GO:0005085">
    <property type="term" value="F:guanyl-nucleotide exchange factor activity"/>
    <property type="evidence" value="ECO:0007669"/>
    <property type="project" value="InterPro"/>
</dbReference>
<dbReference type="InterPro" id="IPR040032">
    <property type="entry name" value="DENND1A/B/C"/>
</dbReference>
<protein>
    <recommendedName>
        <fullName evidence="2">UDENN domain-containing protein</fullName>
    </recommendedName>
</protein>
<name>A0A0R3U6P1_MESCO</name>
<feature type="region of interest" description="Disordered" evidence="1">
    <location>
        <begin position="477"/>
        <end position="510"/>
    </location>
</feature>
<evidence type="ECO:0000313" key="3">
    <source>
        <dbReference type="EMBL" id="VDD76455.1"/>
    </source>
</evidence>
<keyword evidence="4" id="KW-1185">Reference proteome</keyword>
<reference evidence="3 4" key="1">
    <citation type="submission" date="2018-10" db="EMBL/GenBank/DDBJ databases">
        <authorList>
            <consortium name="Pathogen Informatics"/>
        </authorList>
    </citation>
    <scope>NUCLEOTIDE SEQUENCE [LARGE SCALE GENOMIC DNA]</scope>
</reference>
<dbReference type="GO" id="GO:0005829">
    <property type="term" value="C:cytosol"/>
    <property type="evidence" value="ECO:0007669"/>
    <property type="project" value="TreeGrafter"/>
</dbReference>
<evidence type="ECO:0000256" key="1">
    <source>
        <dbReference type="SAM" id="MobiDB-lite"/>
    </source>
</evidence>
<dbReference type="AlphaFoldDB" id="A0A0R3U6P1"/>
<accession>A0A0R3U6P1</accession>
<dbReference type="PANTHER" id="PTHR13196:SF14">
    <property type="entry name" value="UDENN DOMAIN-CONTAINING PROTEIN"/>
    <property type="match status" value="1"/>
</dbReference>
<dbReference type="InterPro" id="IPR001194">
    <property type="entry name" value="cDENN_dom"/>
</dbReference>